<dbReference type="SUPFAM" id="SSF53706">
    <property type="entry name" value="Formate dehydrogenase/DMSO reductase, domains 1-3"/>
    <property type="match status" value="1"/>
</dbReference>
<accession>A0A1F6C494</accession>
<dbReference type="Proteomes" id="UP000178606">
    <property type="component" value="Unassembled WGS sequence"/>
</dbReference>
<evidence type="ECO:0000256" key="4">
    <source>
        <dbReference type="SAM" id="SignalP"/>
    </source>
</evidence>
<dbReference type="SUPFAM" id="SSF50692">
    <property type="entry name" value="ADC-like"/>
    <property type="match status" value="1"/>
</dbReference>
<dbReference type="InterPro" id="IPR009010">
    <property type="entry name" value="Asp_de-COase-like_dom_sf"/>
</dbReference>
<feature type="domain" description="4Fe-4S Mo/W bis-MGD-type" evidence="5">
    <location>
        <begin position="52"/>
        <end position="108"/>
    </location>
</feature>
<keyword evidence="3" id="KW-0411">Iron-sulfur</keyword>
<dbReference type="GO" id="GO:0046872">
    <property type="term" value="F:metal ion binding"/>
    <property type="evidence" value="ECO:0007669"/>
    <property type="project" value="UniProtKB-KW"/>
</dbReference>
<dbReference type="AlphaFoldDB" id="A0A1F6C494"/>
<comment type="caution">
    <text evidence="6">The sequence shown here is derived from an EMBL/GenBank/DDBJ whole genome shotgun (WGS) entry which is preliminary data.</text>
</comment>
<dbReference type="Gene3D" id="2.20.25.90">
    <property type="entry name" value="ADC-like domains"/>
    <property type="match status" value="1"/>
</dbReference>
<sequence>MPGRTTRRSVLKFLAGSAVALPFTPMPYKLLDDTAIWTQTWDRIPKLPRGEITTRFTTCTLCPAACAVRARCVGGRPVGLSGVAGHPLGIGAPCPLGLGAHLLPYHPRRLMGPVARFAGGGLEPTTIHQVIAALAAAIRTRGRTGTSVALLDARPGRALSALYRRLLSALPDGVYLTSPAGEEAWWRRLRQMLDRPFGPLGYDLEKARTILSFGAPVLDGWGAPGRVFRVRFGANERRPRLIQVETRPSRTALFADRWLPVRPGAEGALALGLAHVIVRERLYDEAGLRARALDFETGAGDDYVSLIASFPPERVSRLTGLPPEEIVDTARRFATDGPAIAVAEGDPGGGPLGPEEEVAIWGLNLLVGGLGRPGGIVPTSSLPDPPGLKASDAPPPVELTDVPDGALRVLILDGAPSGSALPWGVLRRKLTPDALVVSLSPYLVGHARRATCVLPAPAYLEGFEEAPTPPGAGRASMSLSAPLIPRPDHVADPVEVIRRLAQALDIALPGSGGSAALIEARAAALQATARGQVFHPAHGGLTPVSGLGPPEALYQSLCDGAQWLDDELEIAPVPRFRLLGPEEVGFRRLTALADGPSFGLRAGGDAQPLTLMPFALRGTAGEGPVPPLTSKLYRESELREGPGSALMRPETGRAYGVCDGGRVRVQTAHGQFEARAIFDASVAPGVAHVAVGPDPDRMGEAGENAGERVLDLCVPDGRGTWRAVPARLWRA</sequence>
<evidence type="ECO:0000313" key="7">
    <source>
        <dbReference type="Proteomes" id="UP000178606"/>
    </source>
</evidence>
<dbReference type="GO" id="GO:0016491">
    <property type="term" value="F:oxidoreductase activity"/>
    <property type="evidence" value="ECO:0007669"/>
    <property type="project" value="InterPro"/>
</dbReference>
<proteinExistence type="predicted"/>
<dbReference type="InterPro" id="IPR006657">
    <property type="entry name" value="MoPterin_dinucl-bd_dom"/>
</dbReference>
<dbReference type="PROSITE" id="PS51669">
    <property type="entry name" value="4FE4S_MOW_BIS_MGD"/>
    <property type="match status" value="1"/>
</dbReference>
<dbReference type="GO" id="GO:0043546">
    <property type="term" value="F:molybdopterin cofactor binding"/>
    <property type="evidence" value="ECO:0007669"/>
    <property type="project" value="InterPro"/>
</dbReference>
<dbReference type="PANTHER" id="PTHR43742">
    <property type="entry name" value="TRIMETHYLAMINE-N-OXIDE REDUCTASE"/>
    <property type="match status" value="1"/>
</dbReference>
<feature type="chain" id="PRO_5009523276" description="4Fe-4S Mo/W bis-MGD-type domain-containing protein" evidence="4">
    <location>
        <begin position="21"/>
        <end position="731"/>
    </location>
</feature>
<keyword evidence="4" id="KW-0732">Signal</keyword>
<dbReference type="InterPro" id="IPR050612">
    <property type="entry name" value="Prok_Mopterin_Oxidored"/>
</dbReference>
<name>A0A1F6C494_HANXR</name>
<dbReference type="EMBL" id="MFKF01000418">
    <property type="protein sequence ID" value="OGG44024.1"/>
    <property type="molecule type" value="Genomic_DNA"/>
</dbReference>
<dbReference type="Pfam" id="PF01568">
    <property type="entry name" value="Molydop_binding"/>
    <property type="match status" value="1"/>
</dbReference>
<dbReference type="CDD" id="cd02775">
    <property type="entry name" value="MopB_CT"/>
    <property type="match status" value="1"/>
</dbReference>
<evidence type="ECO:0000259" key="5">
    <source>
        <dbReference type="PROSITE" id="PS51669"/>
    </source>
</evidence>
<organism evidence="6 7">
    <name type="scientific">Handelsmanbacteria sp. (strain RIFCSPLOWO2_12_FULL_64_10)</name>
    <dbReference type="NCBI Taxonomy" id="1817868"/>
    <lineage>
        <taxon>Bacteria</taxon>
        <taxon>Candidatus Handelsmaniibacteriota</taxon>
    </lineage>
</organism>
<dbReference type="SMART" id="SM00926">
    <property type="entry name" value="Molybdop_Fe4S4"/>
    <property type="match status" value="1"/>
</dbReference>
<keyword evidence="1" id="KW-0479">Metal-binding</keyword>
<protein>
    <recommendedName>
        <fullName evidence="5">4Fe-4S Mo/W bis-MGD-type domain-containing protein</fullName>
    </recommendedName>
</protein>
<dbReference type="Gene3D" id="3.40.228.10">
    <property type="entry name" value="Dimethylsulfoxide Reductase, domain 2"/>
    <property type="match status" value="1"/>
</dbReference>
<evidence type="ECO:0000313" key="6">
    <source>
        <dbReference type="EMBL" id="OGG44024.1"/>
    </source>
</evidence>
<feature type="signal peptide" evidence="4">
    <location>
        <begin position="1"/>
        <end position="20"/>
    </location>
</feature>
<keyword evidence="2" id="KW-0408">Iron</keyword>
<gene>
    <name evidence="6" type="ORF">A3F84_27850</name>
</gene>
<dbReference type="Gene3D" id="3.30.2070.10">
    <property type="entry name" value="Formate dehydrogenase/DMSO reductase"/>
    <property type="match status" value="1"/>
</dbReference>
<evidence type="ECO:0000256" key="2">
    <source>
        <dbReference type="ARBA" id="ARBA00023004"/>
    </source>
</evidence>
<dbReference type="Gene3D" id="3.40.50.740">
    <property type="match status" value="1"/>
</dbReference>
<evidence type="ECO:0000256" key="3">
    <source>
        <dbReference type="ARBA" id="ARBA00023014"/>
    </source>
</evidence>
<evidence type="ECO:0000256" key="1">
    <source>
        <dbReference type="ARBA" id="ARBA00022723"/>
    </source>
</evidence>
<dbReference type="GO" id="GO:0051536">
    <property type="term" value="F:iron-sulfur cluster binding"/>
    <property type="evidence" value="ECO:0007669"/>
    <property type="project" value="UniProtKB-KW"/>
</dbReference>
<dbReference type="InterPro" id="IPR006963">
    <property type="entry name" value="Mopterin_OxRdtase_4Fe-4S_dom"/>
</dbReference>
<dbReference type="Gene3D" id="2.40.40.20">
    <property type="match status" value="1"/>
</dbReference>
<reference evidence="6 7" key="1">
    <citation type="journal article" date="2016" name="Nat. Commun.">
        <title>Thousands of microbial genomes shed light on interconnected biogeochemical processes in an aquifer system.</title>
        <authorList>
            <person name="Anantharaman K."/>
            <person name="Brown C.T."/>
            <person name="Hug L.A."/>
            <person name="Sharon I."/>
            <person name="Castelle C.J."/>
            <person name="Probst A.J."/>
            <person name="Thomas B.C."/>
            <person name="Singh A."/>
            <person name="Wilkins M.J."/>
            <person name="Karaoz U."/>
            <person name="Brodie E.L."/>
            <person name="Williams K.H."/>
            <person name="Hubbard S.S."/>
            <person name="Banfield J.F."/>
        </authorList>
    </citation>
    <scope>NUCLEOTIDE SEQUENCE [LARGE SCALE GENOMIC DNA]</scope>
    <source>
        <strain evidence="7">RIFCSPLOWO2_12_FULL_64_10</strain>
    </source>
</reference>